<dbReference type="Pfam" id="PF00023">
    <property type="entry name" value="Ank"/>
    <property type="match status" value="2"/>
</dbReference>
<evidence type="ECO:0000256" key="1">
    <source>
        <dbReference type="ARBA" id="ARBA00022723"/>
    </source>
</evidence>
<dbReference type="InterPro" id="IPR050889">
    <property type="entry name" value="Dendritic_Spine_Reg/Scaffold"/>
</dbReference>
<evidence type="ECO:0000256" key="2">
    <source>
        <dbReference type="ARBA" id="ARBA00022737"/>
    </source>
</evidence>
<dbReference type="Pfam" id="PF06220">
    <property type="entry name" value="zf-U1"/>
    <property type="match status" value="1"/>
</dbReference>
<dbReference type="CDD" id="cd09917">
    <property type="entry name" value="F-box_SF"/>
    <property type="match status" value="1"/>
</dbReference>
<comment type="caution">
    <text evidence="9">The sequence shown here is derived from an EMBL/GenBank/DDBJ whole genome shotgun (WGS) entry which is preliminary data.</text>
</comment>
<feature type="repeat" description="ANK" evidence="6">
    <location>
        <begin position="917"/>
        <end position="945"/>
    </location>
</feature>
<dbReference type="Pfam" id="PF12796">
    <property type="entry name" value="Ank_2"/>
    <property type="match status" value="1"/>
</dbReference>
<evidence type="ECO:0000259" key="8">
    <source>
        <dbReference type="PROSITE" id="PS50181"/>
    </source>
</evidence>
<evidence type="ECO:0000313" key="9">
    <source>
        <dbReference type="EMBL" id="KAK4098033.1"/>
    </source>
</evidence>
<dbReference type="PROSITE" id="PS50297">
    <property type="entry name" value="ANK_REP_REGION"/>
    <property type="match status" value="4"/>
</dbReference>
<dbReference type="InterPro" id="IPR013085">
    <property type="entry name" value="U1-CZ_Znf_C2H2"/>
</dbReference>
<accession>A0AAN6PUJ1</accession>
<dbReference type="PANTHER" id="PTHR24166">
    <property type="entry name" value="ROLLING PEBBLES, ISOFORM B"/>
    <property type="match status" value="1"/>
</dbReference>
<evidence type="ECO:0000313" key="10">
    <source>
        <dbReference type="Proteomes" id="UP001305647"/>
    </source>
</evidence>
<dbReference type="PROSITE" id="PS50181">
    <property type="entry name" value="FBOX"/>
    <property type="match status" value="1"/>
</dbReference>
<feature type="region of interest" description="Disordered" evidence="7">
    <location>
        <begin position="219"/>
        <end position="274"/>
    </location>
</feature>
<evidence type="ECO:0000256" key="3">
    <source>
        <dbReference type="ARBA" id="ARBA00022771"/>
    </source>
</evidence>
<feature type="compositionally biased region" description="Low complexity" evidence="7">
    <location>
        <begin position="70"/>
        <end position="81"/>
    </location>
</feature>
<feature type="repeat" description="ANK" evidence="6">
    <location>
        <begin position="582"/>
        <end position="615"/>
    </location>
</feature>
<protein>
    <submittedName>
        <fullName evidence="9">Ankyrin</fullName>
    </submittedName>
</protein>
<dbReference type="Gene3D" id="1.25.40.20">
    <property type="entry name" value="Ankyrin repeat-containing domain"/>
    <property type="match status" value="2"/>
</dbReference>
<feature type="region of interest" description="Disordered" evidence="7">
    <location>
        <begin position="140"/>
        <end position="178"/>
    </location>
</feature>
<evidence type="ECO:0000256" key="5">
    <source>
        <dbReference type="ARBA" id="ARBA00023043"/>
    </source>
</evidence>
<keyword evidence="5 6" id="KW-0040">ANK repeat</keyword>
<dbReference type="GO" id="GO:0008270">
    <property type="term" value="F:zinc ion binding"/>
    <property type="evidence" value="ECO:0007669"/>
    <property type="project" value="UniProtKB-KW"/>
</dbReference>
<organism evidence="9 10">
    <name type="scientific">Parathielavia hyrcaniae</name>
    <dbReference type="NCBI Taxonomy" id="113614"/>
    <lineage>
        <taxon>Eukaryota</taxon>
        <taxon>Fungi</taxon>
        <taxon>Dikarya</taxon>
        <taxon>Ascomycota</taxon>
        <taxon>Pezizomycotina</taxon>
        <taxon>Sordariomycetes</taxon>
        <taxon>Sordariomycetidae</taxon>
        <taxon>Sordariales</taxon>
        <taxon>Chaetomiaceae</taxon>
        <taxon>Parathielavia</taxon>
    </lineage>
</organism>
<dbReference type="SUPFAM" id="SSF48403">
    <property type="entry name" value="Ankyrin repeat"/>
    <property type="match status" value="1"/>
</dbReference>
<gene>
    <name evidence="9" type="ORF">N658DRAFT_488804</name>
</gene>
<dbReference type="Proteomes" id="UP001305647">
    <property type="component" value="Unassembled WGS sequence"/>
</dbReference>
<evidence type="ECO:0000256" key="4">
    <source>
        <dbReference type="ARBA" id="ARBA00022833"/>
    </source>
</evidence>
<dbReference type="EMBL" id="MU863664">
    <property type="protein sequence ID" value="KAK4098033.1"/>
    <property type="molecule type" value="Genomic_DNA"/>
</dbReference>
<dbReference type="InterPro" id="IPR036236">
    <property type="entry name" value="Znf_C2H2_sf"/>
</dbReference>
<dbReference type="SUPFAM" id="SSF57667">
    <property type="entry name" value="beta-beta-alpha zinc fingers"/>
    <property type="match status" value="1"/>
</dbReference>
<keyword evidence="2" id="KW-0677">Repeat</keyword>
<feature type="region of interest" description="Disordered" evidence="7">
    <location>
        <begin position="29"/>
        <end position="93"/>
    </location>
</feature>
<dbReference type="InterPro" id="IPR001810">
    <property type="entry name" value="F-box_dom"/>
</dbReference>
<evidence type="ECO:0000256" key="6">
    <source>
        <dbReference type="PROSITE-ProRule" id="PRU00023"/>
    </source>
</evidence>
<dbReference type="PROSITE" id="PS50088">
    <property type="entry name" value="ANK_REPEAT"/>
    <property type="match status" value="5"/>
</dbReference>
<feature type="repeat" description="ANK" evidence="6">
    <location>
        <begin position="800"/>
        <end position="836"/>
    </location>
</feature>
<proteinExistence type="predicted"/>
<dbReference type="InterPro" id="IPR036770">
    <property type="entry name" value="Ankyrin_rpt-contain_sf"/>
</dbReference>
<feature type="compositionally biased region" description="Acidic residues" evidence="7">
    <location>
        <begin position="1005"/>
        <end position="1015"/>
    </location>
</feature>
<reference evidence="9" key="2">
    <citation type="submission" date="2023-05" db="EMBL/GenBank/DDBJ databases">
        <authorList>
            <consortium name="Lawrence Berkeley National Laboratory"/>
            <person name="Steindorff A."/>
            <person name="Hensen N."/>
            <person name="Bonometti L."/>
            <person name="Westerberg I."/>
            <person name="Brannstrom I.O."/>
            <person name="Guillou S."/>
            <person name="Cros-Aarteil S."/>
            <person name="Calhoun S."/>
            <person name="Haridas S."/>
            <person name="Kuo A."/>
            <person name="Mondo S."/>
            <person name="Pangilinan J."/>
            <person name="Riley R."/>
            <person name="Labutti K."/>
            <person name="Andreopoulos B."/>
            <person name="Lipzen A."/>
            <person name="Chen C."/>
            <person name="Yanf M."/>
            <person name="Daum C."/>
            <person name="Ng V."/>
            <person name="Clum A."/>
            <person name="Ohm R."/>
            <person name="Martin F."/>
            <person name="Silar P."/>
            <person name="Natvig D."/>
            <person name="Lalanne C."/>
            <person name="Gautier V."/>
            <person name="Ament-Velasquez S.L."/>
            <person name="Kruys A."/>
            <person name="Hutchinson M.I."/>
            <person name="Powell A.J."/>
            <person name="Barry K."/>
            <person name="Miller A.N."/>
            <person name="Grigoriev I.V."/>
            <person name="Debuchy R."/>
            <person name="Gladieux P."/>
            <person name="Thoren M.H."/>
            <person name="Johannesson H."/>
        </authorList>
    </citation>
    <scope>NUCLEOTIDE SEQUENCE</scope>
    <source>
        <strain evidence="9">CBS 757.83</strain>
    </source>
</reference>
<keyword evidence="4" id="KW-0862">Zinc</keyword>
<dbReference type="PANTHER" id="PTHR24166:SF48">
    <property type="entry name" value="PROTEIN VAPYRIN"/>
    <property type="match status" value="1"/>
</dbReference>
<feature type="repeat" description="ANK" evidence="6">
    <location>
        <begin position="877"/>
        <end position="916"/>
    </location>
</feature>
<sequence>MSEYWKSTNKYWCKNCSVFVRDTKLERANHEATAKHQGAVKRSLRDLHRNADTKEREKERAKREVDRLNGVVSGSSSAGASRPGPKTSGGAYGAPLQQISETERQKQLEQLAELGVNIPTELRGTMAMPGEWTVTASKVVEPSGGKADGQDADSAGGRATGVKRERERTEEEKEQDEAIKGLFKRPRKWGVDSKTMPVDEDAELEALLSGPLAKIKKDEIEPSIKTEDSQRDAVEGVGVEPVTQEPSPPIKNEPDDENMSGSVAEPKESAPAVSSVSEVADVTVPATAVLFKKRKPKHIPKFNSIERYLLLAEGLRAVTTPVAIKMSSRTIKPGLMPNLRIYLEQRDTEYKVLRDAWLQNTADCLHAPPTWPVDRCMLIDSLPVELLLKIWEHLYQADLFHLALSCRALAGVTLPLLYERDVSLFDCLALRWACTFGTVPTLERTLSCGAPPNHVFQPDSYTGSHWIIGARAARFSQQCLFETPLSTAIVANKPEIVRLLLAHGADANESPNPWGTQDAPATEEWLSPINLAVGTPQMCSYSTFKHGDPQVVRYLLDAGANPNEYSVPRKSVTLDSLNNRFRGFTPLHMAMSDKVPVETVELLLERGADPTLVGSYQGPYSGYHTRTESDSFWARSPLEVALLRSPVYHVNPLDLDKVQLLFAHGGGNDLCELPRRRGVPPNLDIRVPLMFRHWTHVQAAALLRLFIAHGADLMSWGQMAIPAIMSIITETEYFIMDYSDYRMSMRISFSDRLAKICEVITILAEATLVKGQTAGQVRKSAIIDAVISPDFDGGVCPRRKGQTALRYVCGHFDADGVSSLVPVLLRHGADMNSGDSYGRTALHHAALFGAGHSVQELVSFLGGPAASGLRVDARDHRGWTPLHYACQFGIWEEHHSHVATVKALLDHGADARATTDGGWTPLSLAIFSAKPHLVKLLMDRGASVEDAFLLRQGDAERAVAPAGRILFLRSSTHYKGRMTGLVGELATARAGIMAVLSRRTGVPETEPEPEPESEVPAEHAEAPFVLPRDQGGDRRLWRANVKMAPFGTGTVQRSDMAGHTFEEKIGRVLDSLDQLGGLEAWVAGVSYVPPPAGCGRLGRVCACGLLDL</sequence>
<evidence type="ECO:0000256" key="7">
    <source>
        <dbReference type="SAM" id="MobiDB-lite"/>
    </source>
</evidence>
<dbReference type="AlphaFoldDB" id="A0AAN6PUJ1"/>
<reference evidence="9" key="1">
    <citation type="journal article" date="2023" name="Mol. Phylogenet. Evol.">
        <title>Genome-scale phylogeny and comparative genomics of the fungal order Sordariales.</title>
        <authorList>
            <person name="Hensen N."/>
            <person name="Bonometti L."/>
            <person name="Westerberg I."/>
            <person name="Brannstrom I.O."/>
            <person name="Guillou S."/>
            <person name="Cros-Aarteil S."/>
            <person name="Calhoun S."/>
            <person name="Haridas S."/>
            <person name="Kuo A."/>
            <person name="Mondo S."/>
            <person name="Pangilinan J."/>
            <person name="Riley R."/>
            <person name="LaButti K."/>
            <person name="Andreopoulos B."/>
            <person name="Lipzen A."/>
            <person name="Chen C."/>
            <person name="Yan M."/>
            <person name="Daum C."/>
            <person name="Ng V."/>
            <person name="Clum A."/>
            <person name="Steindorff A."/>
            <person name="Ohm R.A."/>
            <person name="Martin F."/>
            <person name="Silar P."/>
            <person name="Natvig D.O."/>
            <person name="Lalanne C."/>
            <person name="Gautier V."/>
            <person name="Ament-Velasquez S.L."/>
            <person name="Kruys A."/>
            <person name="Hutchinson M.I."/>
            <person name="Powell A.J."/>
            <person name="Barry K."/>
            <person name="Miller A.N."/>
            <person name="Grigoriev I.V."/>
            <person name="Debuchy R."/>
            <person name="Gladieux P."/>
            <person name="Hiltunen Thoren M."/>
            <person name="Johannesson H."/>
        </authorList>
    </citation>
    <scope>NUCLEOTIDE SEQUENCE</scope>
    <source>
        <strain evidence="9">CBS 757.83</strain>
    </source>
</reference>
<feature type="compositionally biased region" description="Basic and acidic residues" evidence="7">
    <location>
        <begin position="43"/>
        <end position="67"/>
    </location>
</feature>
<dbReference type="SMART" id="SM00248">
    <property type="entry name" value="ANK"/>
    <property type="match status" value="7"/>
</dbReference>
<keyword evidence="1" id="KW-0479">Metal-binding</keyword>
<dbReference type="InterPro" id="IPR002110">
    <property type="entry name" value="Ankyrin_rpt"/>
</dbReference>
<feature type="domain" description="F-box" evidence="8">
    <location>
        <begin position="376"/>
        <end position="421"/>
    </location>
</feature>
<feature type="compositionally biased region" description="Basic and acidic residues" evidence="7">
    <location>
        <begin position="219"/>
        <end position="234"/>
    </location>
</feature>
<feature type="region of interest" description="Disordered" evidence="7">
    <location>
        <begin position="999"/>
        <end position="1020"/>
    </location>
</feature>
<keyword evidence="10" id="KW-1185">Reference proteome</keyword>
<feature type="repeat" description="ANK" evidence="6">
    <location>
        <begin position="480"/>
        <end position="512"/>
    </location>
</feature>
<feature type="compositionally biased region" description="Basic and acidic residues" evidence="7">
    <location>
        <begin position="162"/>
        <end position="178"/>
    </location>
</feature>
<keyword evidence="3" id="KW-0863">Zinc-finger</keyword>
<name>A0AAN6PUJ1_9PEZI</name>